<sequence length="102" mass="11696">MTNRITLRGTELRYVLTHYLHHNGICSIGELAAELDSRGFVVRGRPSKAISDALRWEQDHGRVYRRGRGRYGPAWMPRGTEHRIHTRVMALRARAAALLHPT</sequence>
<dbReference type="EMBL" id="JAYJJT010000006">
    <property type="protein sequence ID" value="MEB3049507.1"/>
    <property type="molecule type" value="Genomic_DNA"/>
</dbReference>
<evidence type="ECO:0008006" key="3">
    <source>
        <dbReference type="Google" id="ProtNLM"/>
    </source>
</evidence>
<accession>A0ABU5YHK1</accession>
<organism evidence="1 2">
    <name type="scientific">[Mycobacterium] zoologicum</name>
    <dbReference type="NCBI Taxonomy" id="2872311"/>
    <lineage>
        <taxon>Bacteria</taxon>
        <taxon>Bacillati</taxon>
        <taxon>Actinomycetota</taxon>
        <taxon>Actinomycetes</taxon>
        <taxon>Mycobacteriales</taxon>
        <taxon>Mycobacteriaceae</taxon>
        <taxon>Mycolicibacter</taxon>
    </lineage>
</organism>
<protein>
    <recommendedName>
        <fullName evidence="3">LexA repressor DNA-binding domain-containing protein</fullName>
    </recommendedName>
</protein>
<evidence type="ECO:0000313" key="2">
    <source>
        <dbReference type="Proteomes" id="UP001299046"/>
    </source>
</evidence>
<dbReference type="Proteomes" id="UP001299046">
    <property type="component" value="Unassembled WGS sequence"/>
</dbReference>
<evidence type="ECO:0000313" key="1">
    <source>
        <dbReference type="EMBL" id="MEB3049507.1"/>
    </source>
</evidence>
<gene>
    <name evidence="1" type="ORF">KV112_07155</name>
</gene>
<keyword evidence="2" id="KW-1185">Reference proteome</keyword>
<comment type="caution">
    <text evidence="1">The sequence shown here is derived from an EMBL/GenBank/DDBJ whole genome shotgun (WGS) entry which is preliminary data.</text>
</comment>
<proteinExistence type="predicted"/>
<dbReference type="RefSeq" id="WP_224863516.1">
    <property type="nucleotide sequence ID" value="NZ_JAYJJT010000006.1"/>
</dbReference>
<reference evidence="1 2" key="1">
    <citation type="submission" date="2023-12" db="EMBL/GenBank/DDBJ databases">
        <title>Description of new species of Mycobacterium terrae complex isolated from sewage at the Sao Paulo Zoological Park Foundation in Brazil.</title>
        <authorList>
            <person name="Romagnoli C.L."/>
            <person name="Conceicao E.C."/>
            <person name="Machado E."/>
            <person name="Barreto L.B.P.F."/>
            <person name="Sharma A."/>
            <person name="Silva N.M."/>
            <person name="Marques L.E."/>
            <person name="Juliana M.A."/>
            <person name="Lourenco M.C.S."/>
            <person name="Digiampietri L.A."/>
            <person name="Suffys P.N."/>
            <person name="Viana-Niero C."/>
        </authorList>
    </citation>
    <scope>NUCLEOTIDE SEQUENCE [LARGE SCALE GENOMIC DNA]</scope>
    <source>
        <strain evidence="1 2">MYC123</strain>
    </source>
</reference>
<name>A0ABU5YHK1_9MYCO</name>